<evidence type="ECO:0000259" key="3">
    <source>
        <dbReference type="Pfam" id="PF06761"/>
    </source>
</evidence>
<dbReference type="Gene3D" id="3.40.50.300">
    <property type="entry name" value="P-loop containing nucleotide triphosphate hydrolases"/>
    <property type="match status" value="1"/>
</dbReference>
<dbReference type="NCBIfam" id="TIGR03348">
    <property type="entry name" value="VI_IcmF"/>
    <property type="match status" value="1"/>
</dbReference>
<evidence type="ECO:0000259" key="4">
    <source>
        <dbReference type="Pfam" id="PF14331"/>
    </source>
</evidence>
<keyword evidence="6" id="KW-1185">Reference proteome</keyword>
<dbReference type="InterPro" id="IPR009612">
    <property type="entry name" value="IcmF-rel"/>
</dbReference>
<feature type="transmembrane region" description="Helical" evidence="1">
    <location>
        <begin position="12"/>
        <end position="35"/>
    </location>
</feature>
<reference evidence="6" key="1">
    <citation type="journal article" date="2019" name="Int. J. Syst. Evol. Microbiol.">
        <title>The Global Catalogue of Microorganisms (GCM) 10K type strain sequencing project: providing services to taxonomists for standard genome sequencing and annotation.</title>
        <authorList>
            <consortium name="The Broad Institute Genomics Platform"/>
            <consortium name="The Broad Institute Genome Sequencing Center for Infectious Disease"/>
            <person name="Wu L."/>
            <person name="Ma J."/>
        </authorList>
    </citation>
    <scope>NUCLEOTIDE SEQUENCE [LARGE SCALE GENOMIC DNA]</scope>
    <source>
        <strain evidence="6">KCTC 42984</strain>
    </source>
</reference>
<sequence length="1148" mass="120954">MDTLKNLFRNRWFWRVIAALTLGVIVWFIGPLVAIGSWRPLGWWLARLVFALLPLVVVGVLALLARRKAQKANAALIEALQPDPVAAERDEVAGKLAEALGMLKSARLGSRQTYAYQLPWYVVIGPSGAGKTTALLNCGLNFPTAVAGEYRALRGQPITPNCDWWFTDEAVLIDTAGRYVTQDIDARADAEGWKSFLDLLKAHRPLQPLNGIIVAIPATDLADARKMAAHAEHVRARLAEIGGTLGQDLPVYLLVTKTDLLSGFREYFARSTDAESDQVMGVTVPGSDPDAAAILSGFDGLVTSISARVVERMQLEPQMHLRAAIASFPAQLASLRGPLAGLVAALGQKSRFDQPARLRGVYFASAIQTGNPVDRLLLSAGQPASASGFSVGQGRSYFLRRFFSDLVFPEQGMAGRSPQAEKRARQRYMVSIAASVATFAICLGIWTWGYFRNSDLIETVYQTTADYQQAASQGAGIDQDLAVLGVLGKATADMQAAGDFALGLGQGGRLSGDLKGIYGRDLGRRLTPLLASLAQERMAANTTQPAALYDDLKSYLVLGGRGPELGEQVVAWVQSAWVARGGAGSEVQAGELARHTAALFDGNFKPTPIDDGAVESARTVLRSQPAAVRVYGRLKTKALESGEQMWTARENAGPQPDLFFAADGAFAPGAGVPALFTRAGYDKLFLPIVAQGTKLLEEEKWVVGDTGSAQLSPAEMASLRSDLEKLYFAEFISRWQSYLASIQLKKVGSLAENVQRLRDGAGPLSPIKPLLKAIAKATDMTSATAAAGVQMPQPSSVLGNVAMNAAAAHAPVLSTGRPEAVAAFLPLRTFVGGGDGAPVDALLQTMTQLADKLNLISVMPGSGGDAGSQQATEAKALILQLDQSGSGLPLPAGLWAKGVASDASVALGGQRLAQMGAALSASFGDACAQTLVRAYPIQPGAAVDLAVADFTVFFSPQGRFARFVADEVGSYIDRAGPVWTAKPNAAEVGLTEGNVRALQAADAITHTFFAADPNSPRLTYQIEPVALNGAAAVTIEADGQKLTYDGKSPIPATFNWPGSGGASVNFAPAAGGAPQTRTWPGAWAVFRMAKVAAIRAGASPVIGEGSLTQAGARFDFRIRTFAGANPFVVDPFVKVSCPNSPSAAPVGA</sequence>
<dbReference type="InterPro" id="IPR027417">
    <property type="entry name" value="P-loop_NTPase"/>
</dbReference>
<evidence type="ECO:0000259" key="2">
    <source>
        <dbReference type="Pfam" id="PF06744"/>
    </source>
</evidence>
<dbReference type="SUPFAM" id="SSF52540">
    <property type="entry name" value="P-loop containing nucleoside triphosphate hydrolases"/>
    <property type="match status" value="1"/>
</dbReference>
<dbReference type="Pfam" id="PF06761">
    <property type="entry name" value="IcmF-related"/>
    <property type="match status" value="1"/>
</dbReference>
<dbReference type="Pfam" id="PF06744">
    <property type="entry name" value="IcmF_C"/>
    <property type="match status" value="1"/>
</dbReference>
<dbReference type="InterPro" id="IPR053156">
    <property type="entry name" value="T6SS_TssM-like"/>
</dbReference>
<evidence type="ECO:0000313" key="5">
    <source>
        <dbReference type="EMBL" id="MFC3174558.1"/>
    </source>
</evidence>
<keyword evidence="1" id="KW-0812">Transmembrane</keyword>
<dbReference type="PANTHER" id="PTHR36153:SF1">
    <property type="entry name" value="TYPE VI SECRETION SYSTEM COMPONENT TSSM1"/>
    <property type="match status" value="1"/>
</dbReference>
<dbReference type="CDD" id="cd00882">
    <property type="entry name" value="Ras_like_GTPase"/>
    <property type="match status" value="1"/>
</dbReference>
<feature type="domain" description="Type VI secretion system IcmF C-terminal" evidence="2">
    <location>
        <begin position="1021"/>
        <end position="1119"/>
    </location>
</feature>
<dbReference type="InterPro" id="IPR010623">
    <property type="entry name" value="IcmF_C"/>
</dbReference>
<comment type="caution">
    <text evidence="5">The sequence shown here is derived from an EMBL/GenBank/DDBJ whole genome shotgun (WGS) entry which is preliminary data.</text>
</comment>
<dbReference type="Proteomes" id="UP001595604">
    <property type="component" value="Unassembled WGS sequence"/>
</dbReference>
<dbReference type="Pfam" id="PF14331">
    <property type="entry name" value="IcmF-related_N"/>
    <property type="match status" value="1"/>
</dbReference>
<evidence type="ECO:0000256" key="1">
    <source>
        <dbReference type="SAM" id="Phobius"/>
    </source>
</evidence>
<dbReference type="InterPro" id="IPR025743">
    <property type="entry name" value="TssM1_N"/>
</dbReference>
<name>A0ABV7IPF1_9SPHN</name>
<proteinExistence type="predicted"/>
<dbReference type="EMBL" id="JBHRTQ010000007">
    <property type="protein sequence ID" value="MFC3174558.1"/>
    <property type="molecule type" value="Genomic_DNA"/>
</dbReference>
<feature type="transmembrane region" description="Helical" evidence="1">
    <location>
        <begin position="41"/>
        <end position="64"/>
    </location>
</feature>
<protein>
    <submittedName>
        <fullName evidence="5">Type VI secretion system membrane subunit TssM</fullName>
    </submittedName>
</protein>
<keyword evidence="1" id="KW-1133">Transmembrane helix</keyword>
<evidence type="ECO:0000313" key="6">
    <source>
        <dbReference type="Proteomes" id="UP001595604"/>
    </source>
</evidence>
<feature type="domain" description="IcmF-related" evidence="3">
    <location>
        <begin position="494"/>
        <end position="778"/>
    </location>
</feature>
<dbReference type="RefSeq" id="WP_379509907.1">
    <property type="nucleotide sequence ID" value="NZ_JBHRTQ010000007.1"/>
</dbReference>
<feature type="domain" description="Type VI secretion system component TssM1 N-terminal" evidence="4">
    <location>
        <begin position="188"/>
        <end position="433"/>
    </location>
</feature>
<gene>
    <name evidence="5" type="primary">tssM</name>
    <name evidence="5" type="ORF">ACFOD9_09860</name>
</gene>
<dbReference type="PANTHER" id="PTHR36153">
    <property type="entry name" value="INNER MEMBRANE PROTEIN-RELATED"/>
    <property type="match status" value="1"/>
</dbReference>
<keyword evidence="1" id="KW-0472">Membrane</keyword>
<feature type="transmembrane region" description="Helical" evidence="1">
    <location>
        <begin position="428"/>
        <end position="451"/>
    </location>
</feature>
<dbReference type="InterPro" id="IPR017731">
    <property type="entry name" value="TssM1-like"/>
</dbReference>
<accession>A0ABV7IPF1</accession>
<organism evidence="5 6">
    <name type="scientific">Novosphingobium bradum</name>
    <dbReference type="NCBI Taxonomy" id="1737444"/>
    <lineage>
        <taxon>Bacteria</taxon>
        <taxon>Pseudomonadati</taxon>
        <taxon>Pseudomonadota</taxon>
        <taxon>Alphaproteobacteria</taxon>
        <taxon>Sphingomonadales</taxon>
        <taxon>Sphingomonadaceae</taxon>
        <taxon>Novosphingobium</taxon>
    </lineage>
</organism>